<organism evidence="1">
    <name type="scientific">marine metagenome</name>
    <dbReference type="NCBI Taxonomy" id="408172"/>
    <lineage>
        <taxon>unclassified sequences</taxon>
        <taxon>metagenomes</taxon>
        <taxon>ecological metagenomes</taxon>
    </lineage>
</organism>
<gene>
    <name evidence="1" type="ORF">METZ01_LOCUS209251</name>
</gene>
<dbReference type="InterPro" id="IPR000653">
    <property type="entry name" value="DegT/StrS_aminotransferase"/>
</dbReference>
<name>A0A382F2W4_9ZZZZ</name>
<dbReference type="InterPro" id="IPR015421">
    <property type="entry name" value="PyrdxlP-dep_Trfase_major"/>
</dbReference>
<evidence type="ECO:0000313" key="1">
    <source>
        <dbReference type="EMBL" id="SVB56397.1"/>
    </source>
</evidence>
<dbReference type="Gene3D" id="3.40.640.10">
    <property type="entry name" value="Type I PLP-dependent aspartate aminotransferase-like (Major domain)"/>
    <property type="match status" value="1"/>
</dbReference>
<dbReference type="SUPFAM" id="SSF53383">
    <property type="entry name" value="PLP-dependent transferases"/>
    <property type="match status" value="1"/>
</dbReference>
<dbReference type="EMBL" id="UINC01047296">
    <property type="protein sequence ID" value="SVB56397.1"/>
    <property type="molecule type" value="Genomic_DNA"/>
</dbReference>
<dbReference type="AlphaFoldDB" id="A0A382F2W4"/>
<reference evidence="1" key="1">
    <citation type="submission" date="2018-05" db="EMBL/GenBank/DDBJ databases">
        <authorList>
            <person name="Lanie J.A."/>
            <person name="Ng W.-L."/>
            <person name="Kazmierczak K.M."/>
            <person name="Andrzejewski T.M."/>
            <person name="Davidsen T.M."/>
            <person name="Wayne K.J."/>
            <person name="Tettelin H."/>
            <person name="Glass J.I."/>
            <person name="Rusch D."/>
            <person name="Podicherti R."/>
            <person name="Tsui H.-C.T."/>
            <person name="Winkler M.E."/>
        </authorList>
    </citation>
    <scope>NUCLEOTIDE SEQUENCE</scope>
</reference>
<proteinExistence type="predicted"/>
<evidence type="ECO:0008006" key="2">
    <source>
        <dbReference type="Google" id="ProtNLM"/>
    </source>
</evidence>
<protein>
    <recommendedName>
        <fullName evidence="2">DegT/DnrJ/EryC1/StrS aminotransferase family protein</fullName>
    </recommendedName>
</protein>
<dbReference type="Pfam" id="PF01041">
    <property type="entry name" value="DegT_DnrJ_EryC1"/>
    <property type="match status" value="1"/>
</dbReference>
<accession>A0A382F2W4</accession>
<dbReference type="InterPro" id="IPR015424">
    <property type="entry name" value="PyrdxlP-dep_Trfase"/>
</dbReference>
<sequence length="368" mass="42558">NKQLSNEKLAEYWLLNNEKSYWFSRSAWSLYVIVKFRILISSDNQVKVWVPSYFCNESLVAIRSLPIKLHFYPVLPSGKPDPIECNKMLDNCNPDIILFVHYFGEEVFSEELYDLALKNDAWLVEDAVHCLKPSQGIGNQGDFVLYSPHKLLAIPDGGLLVIREEGPSKITSNLLEKFNFNEVYDSVINMRQFSNLFTYKWLVKRLIQKLGLHFSHKKIIFNSENKMQDIKQLPHPKMSKLSKKLLSNMTDLDKESENRKNNQKEWNSSLAKNNILGDDINIISCHEKYVPYLAIFVASDTAMAEFFFDLLQKSKIPVSTWPDLPPEVIKDSKMQRVAIEMRATRFFLPIHCSINSANIKSSLTNILN</sequence>
<feature type="non-terminal residue" evidence="1">
    <location>
        <position position="1"/>
    </location>
</feature>